<proteinExistence type="predicted"/>
<keyword evidence="1" id="KW-1133">Transmembrane helix</keyword>
<evidence type="ECO:0000256" key="1">
    <source>
        <dbReference type="SAM" id="Phobius"/>
    </source>
</evidence>
<dbReference type="EMBL" id="CP072133">
    <property type="protein sequence ID" value="QTH71966.1"/>
    <property type="molecule type" value="Genomic_DNA"/>
</dbReference>
<protein>
    <submittedName>
        <fullName evidence="2">Uncharacterized protein</fullName>
    </submittedName>
</protein>
<sequence length="98" mass="11339">MPFTLKRVTKLENYKVTERQTILSIALSVMDVKQKVIMRVCKLLLLTPVFVSLSYFQGWSLLPILLVAGLLYPILTVPIEIWFARNHFDKAIEIFEKG</sequence>
<feature type="transmembrane region" description="Helical" evidence="1">
    <location>
        <begin position="36"/>
        <end position="56"/>
    </location>
</feature>
<dbReference type="Proteomes" id="UP000664904">
    <property type="component" value="Chromosome"/>
</dbReference>
<keyword evidence="1" id="KW-0472">Membrane</keyword>
<dbReference type="InterPro" id="IPR046168">
    <property type="entry name" value="DUF6170"/>
</dbReference>
<name>A0A975HLC9_9GAMM</name>
<dbReference type="AlphaFoldDB" id="A0A975HLC9"/>
<keyword evidence="1" id="KW-0812">Transmembrane</keyword>
<dbReference type="KEGG" id="pxi:J5O05_03340"/>
<organism evidence="2 3">
    <name type="scientific">Pseudoalteromonas xiamenensis</name>
    <dbReference type="NCBI Taxonomy" id="882626"/>
    <lineage>
        <taxon>Bacteria</taxon>
        <taxon>Pseudomonadati</taxon>
        <taxon>Pseudomonadota</taxon>
        <taxon>Gammaproteobacteria</taxon>
        <taxon>Alteromonadales</taxon>
        <taxon>Pseudoalteromonadaceae</taxon>
        <taxon>Pseudoalteromonas</taxon>
    </lineage>
</organism>
<dbReference type="RefSeq" id="WP_208843589.1">
    <property type="nucleotide sequence ID" value="NZ_CP072133.1"/>
</dbReference>
<evidence type="ECO:0000313" key="3">
    <source>
        <dbReference type="Proteomes" id="UP000664904"/>
    </source>
</evidence>
<evidence type="ECO:0000313" key="2">
    <source>
        <dbReference type="EMBL" id="QTH71966.1"/>
    </source>
</evidence>
<gene>
    <name evidence="2" type="ORF">J5O05_03340</name>
</gene>
<accession>A0A975HLC9</accession>
<keyword evidence="3" id="KW-1185">Reference proteome</keyword>
<feature type="transmembrane region" description="Helical" evidence="1">
    <location>
        <begin position="62"/>
        <end position="83"/>
    </location>
</feature>
<reference evidence="2" key="1">
    <citation type="submission" date="2021-03" db="EMBL/GenBank/DDBJ databases">
        <title>Complete Genome of Pseudoalteromonas xiamenensis STKMTI.2, a new potential marine bacterium producing anti-Vibrio compounds.</title>
        <authorList>
            <person name="Handayani D.P."/>
            <person name="Isnansetyo A."/>
            <person name="Istiqomah I."/>
            <person name="Jumina J."/>
        </authorList>
    </citation>
    <scope>NUCLEOTIDE SEQUENCE</scope>
    <source>
        <strain evidence="2">STKMTI.2</strain>
    </source>
</reference>
<dbReference type="Pfam" id="PF19667">
    <property type="entry name" value="DUF6170"/>
    <property type="match status" value="1"/>
</dbReference>